<evidence type="ECO:0000313" key="3">
    <source>
        <dbReference type="Proteomes" id="UP001458880"/>
    </source>
</evidence>
<evidence type="ECO:0000256" key="1">
    <source>
        <dbReference type="SAM" id="Phobius"/>
    </source>
</evidence>
<dbReference type="Proteomes" id="UP001458880">
    <property type="component" value="Unassembled WGS sequence"/>
</dbReference>
<comment type="caution">
    <text evidence="2">The sequence shown here is derived from an EMBL/GenBank/DDBJ whole genome shotgun (WGS) entry which is preliminary data.</text>
</comment>
<reference evidence="2 3" key="2">
    <citation type="journal article" date="2024" name="BMC Genomics">
        <title>De novo assembly and annotation of Popillia japonica's genome with initial clues to its potential as an invasive pest.</title>
        <authorList>
            <person name="Cucini C."/>
            <person name="Boschi S."/>
            <person name="Funari R."/>
            <person name="Cardaioli E."/>
            <person name="Iannotti N."/>
            <person name="Marturano G."/>
            <person name="Paoli F."/>
            <person name="Bruttini M."/>
            <person name="Carapelli A."/>
            <person name="Frati F."/>
            <person name="Nardi F."/>
        </authorList>
    </citation>
    <scope>NUCLEOTIDE SEQUENCE [LARGE SCALE GENOMIC DNA]</scope>
    <source>
        <strain evidence="2">DMR45628</strain>
    </source>
</reference>
<keyword evidence="3" id="KW-1185">Reference proteome</keyword>
<accession>A0AAW1NA30</accession>
<sequence>MDISASAFNLHNEEAARAIAKEKKQDAQFKEIITSCTSLSHYESRRFVTLLPQIIATLIAGSFHIVVGITLAYSAVLIPQLRNTTILGSATPIDNSTSNVTINATTTTHNLYGQREAWVASTTIVVVPIACLACGVVMDWIGRLQR</sequence>
<keyword evidence="1" id="KW-0812">Transmembrane</keyword>
<organism evidence="2 3">
    <name type="scientific">Popillia japonica</name>
    <name type="common">Japanese beetle</name>
    <dbReference type="NCBI Taxonomy" id="7064"/>
    <lineage>
        <taxon>Eukaryota</taxon>
        <taxon>Metazoa</taxon>
        <taxon>Ecdysozoa</taxon>
        <taxon>Arthropoda</taxon>
        <taxon>Hexapoda</taxon>
        <taxon>Insecta</taxon>
        <taxon>Pterygota</taxon>
        <taxon>Neoptera</taxon>
        <taxon>Endopterygota</taxon>
        <taxon>Coleoptera</taxon>
        <taxon>Polyphaga</taxon>
        <taxon>Scarabaeiformia</taxon>
        <taxon>Scarabaeidae</taxon>
        <taxon>Rutelinae</taxon>
        <taxon>Popillia</taxon>
    </lineage>
</organism>
<protein>
    <submittedName>
        <fullName evidence="2">Uncharacterized protein</fullName>
    </submittedName>
</protein>
<dbReference type="EMBL" id="JASPKY010000009">
    <property type="protein sequence ID" value="KAK9754099.1"/>
    <property type="molecule type" value="Genomic_DNA"/>
</dbReference>
<name>A0AAW1NA30_POPJA</name>
<feature type="transmembrane region" description="Helical" evidence="1">
    <location>
        <begin position="117"/>
        <end position="141"/>
    </location>
</feature>
<dbReference type="EMBL" id="JASPKY010000009">
    <property type="protein sequence ID" value="KAK9754097.1"/>
    <property type="molecule type" value="Genomic_DNA"/>
</dbReference>
<evidence type="ECO:0000313" key="2">
    <source>
        <dbReference type="EMBL" id="KAK9754099.1"/>
    </source>
</evidence>
<gene>
    <name evidence="2" type="ORF">QE152_g1590</name>
</gene>
<dbReference type="EMBL" id="JASPKY010000009">
    <property type="protein sequence ID" value="KAK9754098.1"/>
    <property type="molecule type" value="Genomic_DNA"/>
</dbReference>
<keyword evidence="1" id="KW-1133">Transmembrane helix</keyword>
<feature type="transmembrane region" description="Helical" evidence="1">
    <location>
        <begin position="54"/>
        <end position="78"/>
    </location>
</feature>
<reference evidence="2" key="1">
    <citation type="submission" date="2023-05" db="EMBL/GenBank/DDBJ databases">
        <authorList>
            <person name="Nardi F."/>
            <person name="Carapelli A."/>
            <person name="Cucini C."/>
        </authorList>
    </citation>
    <scope>NUCLEOTIDE SEQUENCE</scope>
    <source>
        <strain evidence="2">DMR45628</strain>
        <tissue evidence="2">Testes</tissue>
    </source>
</reference>
<keyword evidence="1" id="KW-0472">Membrane</keyword>
<proteinExistence type="predicted"/>
<dbReference type="AlphaFoldDB" id="A0AAW1NA30"/>